<dbReference type="Proteomes" id="UP000749040">
    <property type="component" value="Unassembled WGS sequence"/>
</dbReference>
<keyword evidence="4" id="KW-1185">Reference proteome</keyword>
<evidence type="ECO:0000313" key="4">
    <source>
        <dbReference type="Proteomes" id="UP000749040"/>
    </source>
</evidence>
<accession>A0ABS2U0Q2</accession>
<protein>
    <submittedName>
        <fullName evidence="3">S9 family peptidase</fullName>
    </submittedName>
</protein>
<feature type="domain" description="Peptidase S9 prolyl oligopeptidase catalytic" evidence="1">
    <location>
        <begin position="497"/>
        <end position="696"/>
    </location>
</feature>
<proteinExistence type="predicted"/>
<evidence type="ECO:0000259" key="1">
    <source>
        <dbReference type="Pfam" id="PF00326"/>
    </source>
</evidence>
<dbReference type="SUPFAM" id="SSF82171">
    <property type="entry name" value="DPP6 N-terminal domain-like"/>
    <property type="match status" value="1"/>
</dbReference>
<dbReference type="InterPro" id="IPR029058">
    <property type="entry name" value="AB_hydrolase_fold"/>
</dbReference>
<reference evidence="3 4" key="1">
    <citation type="submission" date="2021-01" db="EMBL/GenBank/DDBJ databases">
        <title>Streptomyces acididurans sp. nov., isolated from a peat swamp forest soil.</title>
        <authorList>
            <person name="Chantavorakit T."/>
            <person name="Duangmal K."/>
        </authorList>
    </citation>
    <scope>NUCLEOTIDE SEQUENCE [LARGE SCALE GENOMIC DNA]</scope>
    <source>
        <strain evidence="3 4">KK5PA1</strain>
    </source>
</reference>
<sequence length="711" mass="75904">MDTPRTDSITPPAPLPARLARTQRFTLGVPRAFTLSPDGRTALFLRSRGPYDRTGCLWRAEAAGEQLLADPAALPAPAGGVPEEELIRRERARERSTGIVAYSADAALRTVVFAVDGALWALDLAGGAPRPVPTPEPVVDPRIDPTGHRVAHVGAGALYVTDLVDGATRRLAAPEAEDVTYGLAEHVAAEEMHRPRGHWWSPDGTRLLVARVDTARVQRWWIADPADPSRPPRPIPYPAAGTRNADVSLFVLGPGGARTEVGWDRAAYEYLTAVAWDGHGPLLAVQSRDQRTLRVLTADPDTGTTSVLHEQRDPGWVELIPGTPARAASGALVHTADRGATRHLTVAGVPVTPEGLQILEVLGVDGESVLFAASDEPTEEHLWSYDPATGPVRLAGTPGLHTGLRSGGALLLASHTEAGRDFRLTTAGGSTRTVACLAEDPGAARLTWLRAGDLELRTALVLPTWYEPGGGALPVLMAPYGGPAMRLATRARHWWFAEAQWFADEGFAVVIADGRGTPGRGPAWEKTVRGDTLSAPLADQVTALHAAAEHCPDLDLGRVAIRGWSYGGTLATAAVLRRPEVFHAAIAGAAPSDQRLYDTHWRERFLGRPHEEPAAYERSSPIGEAAALRRPLLLVHGLADDNVVPAHTLRMSAALLAAGRPHQVLPLPGSTHSPSDEAVMEGLLRHQLDFLRTSLNVPPRTAVSTVVRGNA</sequence>
<feature type="domain" description="Dipeptidylpeptidase IV N-terminal" evidence="2">
    <location>
        <begin position="115"/>
        <end position="384"/>
    </location>
</feature>
<dbReference type="SUPFAM" id="SSF53474">
    <property type="entry name" value="alpha/beta-Hydrolases"/>
    <property type="match status" value="1"/>
</dbReference>
<evidence type="ECO:0000259" key="2">
    <source>
        <dbReference type="Pfam" id="PF00930"/>
    </source>
</evidence>
<dbReference type="InterPro" id="IPR050278">
    <property type="entry name" value="Serine_Prot_S9B/DPPIV"/>
</dbReference>
<name>A0ABS2U0Q2_9ACTN</name>
<dbReference type="InterPro" id="IPR002469">
    <property type="entry name" value="Peptidase_S9B_N"/>
</dbReference>
<comment type="caution">
    <text evidence="3">The sequence shown here is derived from an EMBL/GenBank/DDBJ whole genome shotgun (WGS) entry which is preliminary data.</text>
</comment>
<organism evidence="3 4">
    <name type="scientific">Actinacidiphila acididurans</name>
    <dbReference type="NCBI Taxonomy" id="2784346"/>
    <lineage>
        <taxon>Bacteria</taxon>
        <taxon>Bacillati</taxon>
        <taxon>Actinomycetota</taxon>
        <taxon>Actinomycetes</taxon>
        <taxon>Kitasatosporales</taxon>
        <taxon>Streptomycetaceae</taxon>
        <taxon>Actinacidiphila</taxon>
    </lineage>
</organism>
<dbReference type="Pfam" id="PF00930">
    <property type="entry name" value="DPPIV_N"/>
    <property type="match status" value="1"/>
</dbReference>
<evidence type="ECO:0000313" key="3">
    <source>
        <dbReference type="EMBL" id="MBM9509170.1"/>
    </source>
</evidence>
<dbReference type="RefSeq" id="WP_205361899.1">
    <property type="nucleotide sequence ID" value="NZ_JADKYB010000023.1"/>
</dbReference>
<dbReference type="Gene3D" id="2.140.10.30">
    <property type="entry name" value="Dipeptidylpeptidase IV, N-terminal domain"/>
    <property type="match status" value="1"/>
</dbReference>
<dbReference type="Gene3D" id="3.40.50.1820">
    <property type="entry name" value="alpha/beta hydrolase"/>
    <property type="match status" value="1"/>
</dbReference>
<dbReference type="EMBL" id="JADKYB010000023">
    <property type="protein sequence ID" value="MBM9509170.1"/>
    <property type="molecule type" value="Genomic_DNA"/>
</dbReference>
<dbReference type="PANTHER" id="PTHR11731">
    <property type="entry name" value="PROTEASE FAMILY S9B,C DIPEPTIDYL-PEPTIDASE IV-RELATED"/>
    <property type="match status" value="1"/>
</dbReference>
<dbReference type="Pfam" id="PF00326">
    <property type="entry name" value="Peptidase_S9"/>
    <property type="match status" value="1"/>
</dbReference>
<gene>
    <name evidence="3" type="ORF">ITX44_32405</name>
</gene>
<dbReference type="PANTHER" id="PTHR11731:SF193">
    <property type="entry name" value="DIPEPTIDYL PEPTIDASE 9"/>
    <property type="match status" value="1"/>
</dbReference>
<dbReference type="InterPro" id="IPR001375">
    <property type="entry name" value="Peptidase_S9_cat"/>
</dbReference>